<proteinExistence type="predicted"/>
<evidence type="ECO:0000256" key="1">
    <source>
        <dbReference type="SAM" id="Phobius"/>
    </source>
</evidence>
<feature type="transmembrane region" description="Helical" evidence="1">
    <location>
        <begin position="12"/>
        <end position="31"/>
    </location>
</feature>
<keyword evidence="3" id="KW-1185">Reference proteome</keyword>
<dbReference type="NCBIfam" id="NF033880">
    <property type="entry name" value="Prli42"/>
    <property type="match status" value="1"/>
</dbReference>
<reference evidence="2 3" key="1">
    <citation type="submission" date="2020-08" db="EMBL/GenBank/DDBJ databases">
        <title>A Genomic Blueprint of the Chicken Gut Microbiome.</title>
        <authorList>
            <person name="Gilroy R."/>
            <person name="Ravi A."/>
            <person name="Getino M."/>
            <person name="Pursley I."/>
            <person name="Horton D.L."/>
            <person name="Alikhan N.-F."/>
            <person name="Baker D."/>
            <person name="Gharbi K."/>
            <person name="Hall N."/>
            <person name="Watson M."/>
            <person name="Adriaenssens E.M."/>
            <person name="Foster-Nyarko E."/>
            <person name="Jarju S."/>
            <person name="Secka A."/>
            <person name="Antonio M."/>
            <person name="Oren A."/>
            <person name="Chaudhuri R."/>
            <person name="La Ragione R.M."/>
            <person name="Hildebrand F."/>
            <person name="Pallen M.J."/>
        </authorList>
    </citation>
    <scope>NUCLEOTIDE SEQUENCE [LARGE SCALE GENOMIC DNA]</scope>
    <source>
        <strain evidence="2 3">Sa2YVA2</strain>
    </source>
</reference>
<gene>
    <name evidence="2" type="primary">prli42</name>
    <name evidence="2" type="ORF">H9649_01380</name>
</gene>
<name>A0ABR8U595_9BACL</name>
<accession>A0ABR8U595</accession>
<dbReference type="EMBL" id="JACSQN010000001">
    <property type="protein sequence ID" value="MBD7983217.1"/>
    <property type="molecule type" value="Genomic_DNA"/>
</dbReference>
<evidence type="ECO:0000313" key="3">
    <source>
        <dbReference type="Proteomes" id="UP000626786"/>
    </source>
</evidence>
<keyword evidence="1" id="KW-0472">Membrane</keyword>
<comment type="caution">
    <text evidence="2">The sequence shown here is derived from an EMBL/GenBank/DDBJ whole genome shotgun (WGS) entry which is preliminary data.</text>
</comment>
<keyword evidence="1" id="KW-0812">Transmembrane</keyword>
<dbReference type="InterPro" id="IPR049722">
    <property type="entry name" value="Prli42-like"/>
</dbReference>
<keyword evidence="1" id="KW-1133">Transmembrane helix</keyword>
<sequence length="32" mass="3383">MSNKKVQKTVVYLMIAAMVVSSVMIGLSALLG</sequence>
<organism evidence="2 3">
    <name type="scientific">Sporosarcina quadrami</name>
    <dbReference type="NCBI Taxonomy" id="2762234"/>
    <lineage>
        <taxon>Bacteria</taxon>
        <taxon>Bacillati</taxon>
        <taxon>Bacillota</taxon>
        <taxon>Bacilli</taxon>
        <taxon>Bacillales</taxon>
        <taxon>Caryophanaceae</taxon>
        <taxon>Sporosarcina</taxon>
    </lineage>
</organism>
<dbReference type="Proteomes" id="UP000626786">
    <property type="component" value="Unassembled WGS sequence"/>
</dbReference>
<protein>
    <submittedName>
        <fullName evidence="2">Stressosome-associated protein Prli42</fullName>
    </submittedName>
</protein>
<evidence type="ECO:0000313" key="2">
    <source>
        <dbReference type="EMBL" id="MBD7983217.1"/>
    </source>
</evidence>
<dbReference type="RefSeq" id="WP_191692851.1">
    <property type="nucleotide sequence ID" value="NZ_JACSQN010000001.1"/>
</dbReference>